<dbReference type="EMBL" id="KN818618">
    <property type="protein sequence ID" value="KIL54844.1"/>
    <property type="molecule type" value="Genomic_DNA"/>
</dbReference>
<evidence type="ECO:0000256" key="1">
    <source>
        <dbReference type="SAM" id="MobiDB-lite"/>
    </source>
</evidence>
<evidence type="ECO:0000313" key="3">
    <source>
        <dbReference type="Proteomes" id="UP000054549"/>
    </source>
</evidence>
<feature type="compositionally biased region" description="Basic and acidic residues" evidence="1">
    <location>
        <begin position="44"/>
        <end position="67"/>
    </location>
</feature>
<organism evidence="2 3">
    <name type="scientific">Amanita muscaria (strain Koide BX008)</name>
    <dbReference type="NCBI Taxonomy" id="946122"/>
    <lineage>
        <taxon>Eukaryota</taxon>
        <taxon>Fungi</taxon>
        <taxon>Dikarya</taxon>
        <taxon>Basidiomycota</taxon>
        <taxon>Agaricomycotina</taxon>
        <taxon>Agaricomycetes</taxon>
        <taxon>Agaricomycetidae</taxon>
        <taxon>Agaricales</taxon>
        <taxon>Pluteineae</taxon>
        <taxon>Amanitaceae</taxon>
        <taxon>Amanita</taxon>
    </lineage>
</organism>
<dbReference type="AlphaFoldDB" id="A0A0C2SLN3"/>
<gene>
    <name evidence="2" type="ORF">M378DRAFT_18497</name>
</gene>
<sequence length="283" mass="31679">MPPKPVNSVPGGSGARFPRPAKVKALNNAIWKSSSGRKRVGSPSHHETSDVPQQKERRLVRNLETRPRSQAHVMGHRHSDDDALATHAMPVPRQKKRMAPELDDDADRSGHETEEDPDDDIIDDLQALDSSRLRDTLSEELVQWNRQPQGKKSVSSHSTQSQLDDLDDLLDFGERSALTTASDNDHFQGEKEELDDYDEISGDEASLGRPVRTLKSKETKRVKARQAEIPKWGHKAVDSRYRDQTKKAAVAMGFLNENDGLKDFKDDDDAWPDAPWCPPGPGQ</sequence>
<name>A0A0C2SLN3_AMAMK</name>
<feature type="region of interest" description="Disordered" evidence="1">
    <location>
        <begin position="259"/>
        <end position="283"/>
    </location>
</feature>
<feature type="compositionally biased region" description="Acidic residues" evidence="1">
    <location>
        <begin position="192"/>
        <end position="202"/>
    </location>
</feature>
<dbReference type="Proteomes" id="UP000054549">
    <property type="component" value="Unassembled WGS sequence"/>
</dbReference>
<feature type="region of interest" description="Disordered" evidence="1">
    <location>
        <begin position="139"/>
        <end position="208"/>
    </location>
</feature>
<dbReference type="HOGENOM" id="CLU_985339_0_0_1"/>
<keyword evidence="3" id="KW-1185">Reference proteome</keyword>
<feature type="non-terminal residue" evidence="2">
    <location>
        <position position="283"/>
    </location>
</feature>
<accession>A0A0C2SLN3</accession>
<protein>
    <submittedName>
        <fullName evidence="2">Uncharacterized protein</fullName>
    </submittedName>
</protein>
<feature type="region of interest" description="Disordered" evidence="1">
    <location>
        <begin position="1"/>
        <end position="127"/>
    </location>
</feature>
<evidence type="ECO:0000313" key="2">
    <source>
        <dbReference type="EMBL" id="KIL54844.1"/>
    </source>
</evidence>
<proteinExistence type="predicted"/>
<reference evidence="2 3" key="1">
    <citation type="submission" date="2014-04" db="EMBL/GenBank/DDBJ databases">
        <title>Evolutionary Origins and Diversification of the Mycorrhizal Mutualists.</title>
        <authorList>
            <consortium name="DOE Joint Genome Institute"/>
            <consortium name="Mycorrhizal Genomics Consortium"/>
            <person name="Kohler A."/>
            <person name="Kuo A."/>
            <person name="Nagy L.G."/>
            <person name="Floudas D."/>
            <person name="Copeland A."/>
            <person name="Barry K.W."/>
            <person name="Cichocki N."/>
            <person name="Veneault-Fourrey C."/>
            <person name="LaButti K."/>
            <person name="Lindquist E.A."/>
            <person name="Lipzen A."/>
            <person name="Lundell T."/>
            <person name="Morin E."/>
            <person name="Murat C."/>
            <person name="Riley R."/>
            <person name="Ohm R."/>
            <person name="Sun H."/>
            <person name="Tunlid A."/>
            <person name="Henrissat B."/>
            <person name="Grigoriev I.V."/>
            <person name="Hibbett D.S."/>
            <person name="Martin F."/>
        </authorList>
    </citation>
    <scope>NUCLEOTIDE SEQUENCE [LARGE SCALE GENOMIC DNA]</scope>
    <source>
        <strain evidence="2 3">Koide BX008</strain>
    </source>
</reference>
<feature type="compositionally biased region" description="Acidic residues" evidence="1">
    <location>
        <begin position="113"/>
        <end position="123"/>
    </location>
</feature>
<feature type="compositionally biased region" description="Polar residues" evidence="1">
    <location>
        <begin position="144"/>
        <end position="162"/>
    </location>
</feature>
<dbReference type="InParanoid" id="A0A0C2SLN3"/>